<evidence type="ECO:0000313" key="3">
    <source>
        <dbReference type="Proteomes" id="UP000070092"/>
    </source>
</evidence>
<dbReference type="Proteomes" id="UP000070092">
    <property type="component" value="Unassembled WGS sequence"/>
</dbReference>
<organism evidence="2 3">
    <name type="scientific">Bifidobacterium bifidum</name>
    <dbReference type="NCBI Taxonomy" id="1681"/>
    <lineage>
        <taxon>Bacteria</taxon>
        <taxon>Bacillati</taxon>
        <taxon>Actinomycetota</taxon>
        <taxon>Actinomycetes</taxon>
        <taxon>Bifidobacteriales</taxon>
        <taxon>Bifidobacteriaceae</taxon>
        <taxon>Bifidobacterium</taxon>
    </lineage>
</organism>
<protein>
    <submittedName>
        <fullName evidence="2">Uncharacterized protein</fullName>
    </submittedName>
</protein>
<feature type="region of interest" description="Disordered" evidence="1">
    <location>
        <begin position="1"/>
        <end position="21"/>
    </location>
</feature>
<comment type="caution">
    <text evidence="2">The sequence shown here is derived from an EMBL/GenBank/DDBJ whole genome shotgun (WGS) entry which is preliminary data.</text>
</comment>
<evidence type="ECO:0000313" key="2">
    <source>
        <dbReference type="EMBL" id="KWZ80986.1"/>
    </source>
</evidence>
<dbReference type="AlphaFoldDB" id="A0A133KN96"/>
<dbReference type="RefSeq" id="WP_021648187.1">
    <property type="nucleotide sequence ID" value="NZ_JAQKIE010000002.1"/>
</dbReference>
<gene>
    <name evidence="2" type="ORF">HMPREF3196_01394</name>
</gene>
<dbReference type="PATRIC" id="fig|1681.53.peg.1373"/>
<evidence type="ECO:0000256" key="1">
    <source>
        <dbReference type="SAM" id="MobiDB-lite"/>
    </source>
</evidence>
<feature type="compositionally biased region" description="Basic residues" evidence="1">
    <location>
        <begin position="1"/>
        <end position="12"/>
    </location>
</feature>
<reference evidence="2 3" key="1">
    <citation type="submission" date="2016-01" db="EMBL/GenBank/DDBJ databases">
        <authorList>
            <person name="Oliw E.H."/>
        </authorList>
    </citation>
    <scope>NUCLEOTIDE SEQUENCE [LARGE SCALE GENOMIC DNA]</scope>
    <source>
        <strain evidence="2 3">MJR8628B</strain>
    </source>
</reference>
<sequence length="154" mass="17184">MRIRRMAPRHGAPRQESAGVETAADEADGFIIDWLVGPDRSLGRYRYRLDRTIAKGLEGKPCYVFHATDAPAGCPFSVLVAMDPMPERAALASGGLLSHLHFQYASDDGMLLRAESTLRKRMWYPTMCADEGTLRDQCDIVRALHKLPPLDREA</sequence>
<proteinExistence type="predicted"/>
<name>A0A133KN96_BIFBI</name>
<dbReference type="EMBL" id="LRPO01000038">
    <property type="protein sequence ID" value="KWZ80986.1"/>
    <property type="molecule type" value="Genomic_DNA"/>
</dbReference>
<accession>A0A133KN96</accession>